<evidence type="ECO:0000256" key="1">
    <source>
        <dbReference type="SAM" id="MobiDB-lite"/>
    </source>
</evidence>
<sequence>EHGGPELRAGDDHRRQRGLQPDRDAGVEATGAGRLPEVRAGRPGERPALAGAPRAGPAGGASPDAAAGPVRAGGPAAGSV</sequence>
<protein>
    <submittedName>
        <fullName evidence="2">Uncharacterized protein</fullName>
    </submittedName>
</protein>
<feature type="non-terminal residue" evidence="2">
    <location>
        <position position="80"/>
    </location>
</feature>
<feature type="compositionally biased region" description="Low complexity" evidence="1">
    <location>
        <begin position="46"/>
        <end position="80"/>
    </location>
</feature>
<reference evidence="2" key="1">
    <citation type="submission" date="2020-02" db="EMBL/GenBank/DDBJ databases">
        <authorList>
            <person name="Meier V. D."/>
        </authorList>
    </citation>
    <scope>NUCLEOTIDE SEQUENCE</scope>
    <source>
        <strain evidence="2">AVDCRST_MAG59</strain>
    </source>
</reference>
<gene>
    <name evidence="2" type="ORF">AVDCRST_MAG59-1154</name>
</gene>
<feature type="region of interest" description="Disordered" evidence="1">
    <location>
        <begin position="1"/>
        <end position="80"/>
    </location>
</feature>
<proteinExistence type="predicted"/>
<organism evidence="2">
    <name type="scientific">uncultured Thermomicrobiales bacterium</name>
    <dbReference type="NCBI Taxonomy" id="1645740"/>
    <lineage>
        <taxon>Bacteria</taxon>
        <taxon>Pseudomonadati</taxon>
        <taxon>Thermomicrobiota</taxon>
        <taxon>Thermomicrobia</taxon>
        <taxon>Thermomicrobiales</taxon>
        <taxon>environmental samples</taxon>
    </lineage>
</organism>
<feature type="non-terminal residue" evidence="2">
    <location>
        <position position="1"/>
    </location>
</feature>
<feature type="compositionally biased region" description="Basic and acidic residues" evidence="1">
    <location>
        <begin position="1"/>
        <end position="26"/>
    </location>
</feature>
<dbReference type="EMBL" id="CADCWF010000071">
    <property type="protein sequence ID" value="CAA9544539.1"/>
    <property type="molecule type" value="Genomic_DNA"/>
</dbReference>
<name>A0A6J4U9E0_9BACT</name>
<evidence type="ECO:0000313" key="2">
    <source>
        <dbReference type="EMBL" id="CAA9544539.1"/>
    </source>
</evidence>
<dbReference type="AlphaFoldDB" id="A0A6J4U9E0"/>
<accession>A0A6J4U9E0</accession>
<feature type="compositionally biased region" description="Basic and acidic residues" evidence="1">
    <location>
        <begin position="36"/>
        <end position="45"/>
    </location>
</feature>